<organism evidence="4 5">
    <name type="scientific">Paenibacillus thermoaerophilus</name>
    <dbReference type="NCBI Taxonomy" id="1215385"/>
    <lineage>
        <taxon>Bacteria</taxon>
        <taxon>Bacillati</taxon>
        <taxon>Bacillota</taxon>
        <taxon>Bacilli</taxon>
        <taxon>Bacillales</taxon>
        <taxon>Paenibacillaceae</taxon>
        <taxon>Paenibacillus</taxon>
    </lineage>
</organism>
<dbReference type="Gene3D" id="1.10.357.10">
    <property type="entry name" value="Tetracycline Repressor, domain 2"/>
    <property type="match status" value="1"/>
</dbReference>
<evidence type="ECO:0000259" key="3">
    <source>
        <dbReference type="PROSITE" id="PS50977"/>
    </source>
</evidence>
<evidence type="ECO:0000256" key="1">
    <source>
        <dbReference type="ARBA" id="ARBA00023125"/>
    </source>
</evidence>
<protein>
    <submittedName>
        <fullName evidence="4">TetR family transcriptional regulator</fullName>
    </submittedName>
</protein>
<dbReference type="InterPro" id="IPR050109">
    <property type="entry name" value="HTH-type_TetR-like_transc_reg"/>
</dbReference>
<dbReference type="InterPro" id="IPR036271">
    <property type="entry name" value="Tet_transcr_reg_TetR-rel_C_sf"/>
</dbReference>
<dbReference type="PRINTS" id="PR00455">
    <property type="entry name" value="HTHTETR"/>
</dbReference>
<dbReference type="PANTHER" id="PTHR30055">
    <property type="entry name" value="HTH-TYPE TRANSCRIPTIONAL REGULATOR RUTR"/>
    <property type="match status" value="1"/>
</dbReference>
<keyword evidence="5" id="KW-1185">Reference proteome</keyword>
<feature type="DNA-binding region" description="H-T-H motif" evidence="2">
    <location>
        <begin position="30"/>
        <end position="49"/>
    </location>
</feature>
<dbReference type="Pfam" id="PF00440">
    <property type="entry name" value="TetR_N"/>
    <property type="match status" value="1"/>
</dbReference>
<dbReference type="PROSITE" id="PS50977">
    <property type="entry name" value="HTH_TETR_2"/>
    <property type="match status" value="1"/>
</dbReference>
<keyword evidence="1 2" id="KW-0238">DNA-binding</keyword>
<accession>A0ABW2V6R1</accession>
<gene>
    <name evidence="4" type="ORF">ACFQWB_14400</name>
</gene>
<comment type="caution">
    <text evidence="4">The sequence shown here is derived from an EMBL/GenBank/DDBJ whole genome shotgun (WGS) entry which is preliminary data.</text>
</comment>
<feature type="domain" description="HTH tetR-type" evidence="3">
    <location>
        <begin position="7"/>
        <end position="67"/>
    </location>
</feature>
<dbReference type="PROSITE" id="PS01081">
    <property type="entry name" value="HTH_TETR_1"/>
    <property type="match status" value="1"/>
</dbReference>
<dbReference type="InterPro" id="IPR009057">
    <property type="entry name" value="Homeodomain-like_sf"/>
</dbReference>
<dbReference type="SUPFAM" id="SSF48498">
    <property type="entry name" value="Tetracyclin repressor-like, C-terminal domain"/>
    <property type="match status" value="1"/>
</dbReference>
<reference evidence="5" key="1">
    <citation type="journal article" date="2019" name="Int. J. Syst. Evol. Microbiol.">
        <title>The Global Catalogue of Microorganisms (GCM) 10K type strain sequencing project: providing services to taxonomists for standard genome sequencing and annotation.</title>
        <authorList>
            <consortium name="The Broad Institute Genomics Platform"/>
            <consortium name="The Broad Institute Genome Sequencing Center for Infectious Disease"/>
            <person name="Wu L."/>
            <person name="Ma J."/>
        </authorList>
    </citation>
    <scope>NUCLEOTIDE SEQUENCE [LARGE SCALE GENOMIC DNA]</scope>
    <source>
        <strain evidence="5">JCM 18657</strain>
    </source>
</reference>
<evidence type="ECO:0000313" key="4">
    <source>
        <dbReference type="EMBL" id="MFC7751110.1"/>
    </source>
</evidence>
<name>A0ABW2V6R1_9BACL</name>
<dbReference type="SUPFAM" id="SSF46689">
    <property type="entry name" value="Homeodomain-like"/>
    <property type="match status" value="1"/>
</dbReference>
<evidence type="ECO:0000313" key="5">
    <source>
        <dbReference type="Proteomes" id="UP001596528"/>
    </source>
</evidence>
<dbReference type="Gene3D" id="1.10.10.60">
    <property type="entry name" value="Homeodomain-like"/>
    <property type="match status" value="1"/>
</dbReference>
<evidence type="ECO:0000256" key="2">
    <source>
        <dbReference type="PROSITE-ProRule" id="PRU00335"/>
    </source>
</evidence>
<dbReference type="EMBL" id="JBHTGQ010000038">
    <property type="protein sequence ID" value="MFC7751110.1"/>
    <property type="molecule type" value="Genomic_DNA"/>
</dbReference>
<dbReference type="InterPro" id="IPR001647">
    <property type="entry name" value="HTH_TetR"/>
</dbReference>
<proteinExistence type="predicted"/>
<dbReference type="PANTHER" id="PTHR30055:SF226">
    <property type="entry name" value="HTH-TYPE TRANSCRIPTIONAL REGULATOR PKSA"/>
    <property type="match status" value="1"/>
</dbReference>
<dbReference type="InterPro" id="IPR023772">
    <property type="entry name" value="DNA-bd_HTH_TetR-type_CS"/>
</dbReference>
<dbReference type="RefSeq" id="WP_170209583.1">
    <property type="nucleotide sequence ID" value="NZ_JBHTGQ010000038.1"/>
</dbReference>
<dbReference type="Proteomes" id="UP001596528">
    <property type="component" value="Unassembled WGS sequence"/>
</dbReference>
<sequence>MPPSEPTQVKLKILQAAKKLFAAKGYDGTSVREICEEAGVNIALISYHFGGKESVFAALFDHFFPSDKVQELADRLTDPVKGLQIFIVELTRYRYKDSEMMMILQQEVALRSPRIGIIKQHAFPMWRLLIDLLQRGREQGAFWFESVDHTFLSLLGSLLFHRQSDYFRPLAVEDPLTFEQSARLSVRFTMNALGAPDHAELDESLLAEWTD</sequence>